<reference evidence="4" key="1">
    <citation type="journal article" date="2023" name="Mol. Phylogenet. Evol.">
        <title>Genome-scale phylogeny and comparative genomics of the fungal order Sordariales.</title>
        <authorList>
            <person name="Hensen N."/>
            <person name="Bonometti L."/>
            <person name="Westerberg I."/>
            <person name="Brannstrom I.O."/>
            <person name="Guillou S."/>
            <person name="Cros-Aarteil S."/>
            <person name="Calhoun S."/>
            <person name="Haridas S."/>
            <person name="Kuo A."/>
            <person name="Mondo S."/>
            <person name="Pangilinan J."/>
            <person name="Riley R."/>
            <person name="LaButti K."/>
            <person name="Andreopoulos B."/>
            <person name="Lipzen A."/>
            <person name="Chen C."/>
            <person name="Yan M."/>
            <person name="Daum C."/>
            <person name="Ng V."/>
            <person name="Clum A."/>
            <person name="Steindorff A."/>
            <person name="Ohm R.A."/>
            <person name="Martin F."/>
            <person name="Silar P."/>
            <person name="Natvig D.O."/>
            <person name="Lalanne C."/>
            <person name="Gautier V."/>
            <person name="Ament-Velasquez S.L."/>
            <person name="Kruys A."/>
            <person name="Hutchinson M.I."/>
            <person name="Powell A.J."/>
            <person name="Barry K."/>
            <person name="Miller A.N."/>
            <person name="Grigoriev I.V."/>
            <person name="Debuchy R."/>
            <person name="Gladieux P."/>
            <person name="Hiltunen Thoren M."/>
            <person name="Johannesson H."/>
        </authorList>
    </citation>
    <scope>NUCLEOTIDE SEQUENCE</scope>
    <source>
        <strain evidence="4">CBS 757.83</strain>
    </source>
</reference>
<dbReference type="SUPFAM" id="SSF53254">
    <property type="entry name" value="Phosphoglycerate mutase-like"/>
    <property type="match status" value="1"/>
</dbReference>
<accession>A0AAN6SXX2</accession>
<keyword evidence="2" id="KW-0812">Transmembrane</keyword>
<keyword evidence="2" id="KW-0472">Membrane</keyword>
<evidence type="ECO:0000256" key="2">
    <source>
        <dbReference type="SAM" id="Phobius"/>
    </source>
</evidence>
<feature type="transmembrane region" description="Helical" evidence="2">
    <location>
        <begin position="431"/>
        <end position="455"/>
    </location>
</feature>
<gene>
    <name evidence="4" type="ORF">N658DRAFT_433119</name>
</gene>
<keyword evidence="2" id="KW-1133">Transmembrane helix</keyword>
<dbReference type="AlphaFoldDB" id="A0AAN6SXX2"/>
<dbReference type="Pfam" id="PF00328">
    <property type="entry name" value="His_Phos_2"/>
    <property type="match status" value="1"/>
</dbReference>
<feature type="chain" id="PRO_5042833421" evidence="3">
    <location>
        <begin position="18"/>
        <end position="486"/>
    </location>
</feature>
<proteinExistence type="inferred from homology"/>
<dbReference type="PANTHER" id="PTHR11567:SF142">
    <property type="entry name" value="PHOSPHOGLYCERATE MUTASE-LIKE PROTEIN"/>
    <property type="match status" value="1"/>
</dbReference>
<feature type="signal peptide" evidence="3">
    <location>
        <begin position="1"/>
        <end position="17"/>
    </location>
</feature>
<protein>
    <submittedName>
        <fullName evidence="4">Phosphoglycerate mutase-like protein</fullName>
    </submittedName>
</protein>
<evidence type="ECO:0000313" key="5">
    <source>
        <dbReference type="Proteomes" id="UP001305647"/>
    </source>
</evidence>
<organism evidence="4 5">
    <name type="scientific">Parathielavia hyrcaniae</name>
    <dbReference type="NCBI Taxonomy" id="113614"/>
    <lineage>
        <taxon>Eukaryota</taxon>
        <taxon>Fungi</taxon>
        <taxon>Dikarya</taxon>
        <taxon>Ascomycota</taxon>
        <taxon>Pezizomycotina</taxon>
        <taxon>Sordariomycetes</taxon>
        <taxon>Sordariomycetidae</taxon>
        <taxon>Sordariales</taxon>
        <taxon>Chaetomiaceae</taxon>
        <taxon>Parathielavia</taxon>
    </lineage>
</organism>
<dbReference type="Gene3D" id="3.40.50.1240">
    <property type="entry name" value="Phosphoglycerate mutase-like"/>
    <property type="match status" value="1"/>
</dbReference>
<evidence type="ECO:0000313" key="4">
    <source>
        <dbReference type="EMBL" id="KAK4097900.1"/>
    </source>
</evidence>
<name>A0AAN6SXX2_9PEZI</name>
<keyword evidence="3" id="KW-0732">Signal</keyword>
<comment type="caution">
    <text evidence="4">The sequence shown here is derived from an EMBL/GenBank/DDBJ whole genome shotgun (WGS) entry which is preliminary data.</text>
</comment>
<comment type="similarity">
    <text evidence="1">Belongs to the histidine acid phosphatase family.</text>
</comment>
<dbReference type="InterPro" id="IPR000560">
    <property type="entry name" value="His_Pase_clade-2"/>
</dbReference>
<dbReference type="InterPro" id="IPR050645">
    <property type="entry name" value="Histidine_acid_phosphatase"/>
</dbReference>
<keyword evidence="5" id="KW-1185">Reference proteome</keyword>
<dbReference type="InterPro" id="IPR029033">
    <property type="entry name" value="His_PPase_superfam"/>
</dbReference>
<reference evidence="4" key="2">
    <citation type="submission" date="2023-05" db="EMBL/GenBank/DDBJ databases">
        <authorList>
            <consortium name="Lawrence Berkeley National Laboratory"/>
            <person name="Steindorff A."/>
            <person name="Hensen N."/>
            <person name="Bonometti L."/>
            <person name="Westerberg I."/>
            <person name="Brannstrom I.O."/>
            <person name="Guillou S."/>
            <person name="Cros-Aarteil S."/>
            <person name="Calhoun S."/>
            <person name="Haridas S."/>
            <person name="Kuo A."/>
            <person name="Mondo S."/>
            <person name="Pangilinan J."/>
            <person name="Riley R."/>
            <person name="Labutti K."/>
            <person name="Andreopoulos B."/>
            <person name="Lipzen A."/>
            <person name="Chen C."/>
            <person name="Yanf M."/>
            <person name="Daum C."/>
            <person name="Ng V."/>
            <person name="Clum A."/>
            <person name="Ohm R."/>
            <person name="Martin F."/>
            <person name="Silar P."/>
            <person name="Natvig D."/>
            <person name="Lalanne C."/>
            <person name="Gautier V."/>
            <person name="Ament-Velasquez S.L."/>
            <person name="Kruys A."/>
            <person name="Hutchinson M.I."/>
            <person name="Powell A.J."/>
            <person name="Barry K."/>
            <person name="Miller A.N."/>
            <person name="Grigoriev I.V."/>
            <person name="Debuchy R."/>
            <person name="Gladieux P."/>
            <person name="Thoren M.H."/>
            <person name="Johannesson H."/>
        </authorList>
    </citation>
    <scope>NUCLEOTIDE SEQUENCE</scope>
    <source>
        <strain evidence="4">CBS 757.83</strain>
    </source>
</reference>
<dbReference type="Proteomes" id="UP001305647">
    <property type="component" value="Unassembled WGS sequence"/>
</dbReference>
<sequence>MHTSTLALSGLVATAAAETIHGVLVFARHGDRTTKHFGNQTLTPLGARQVYQAAQDYRARYLSSGSPHQIRGISEFDHVPAQVYVSAPDESILLNTATAFLQGLYPPLGDIDPEALSTMDELANGTSVSSPLTGYQYVTLHGVNDDSPETVWIKGDDNCPVLTTAAASFKASAEYSALLSSTRDFYQSLHPFVSDIYPVAADLSYAKAYDIFDIIHVASIHDASSPAHNISHGQLSQLRTLADSAEFGANYNASQPDRSIHAATFAGSVLSRLNQTVSSRGQNPKFTLLAGSYDTFLSFFGLANLTAASADFYGLPDYASTMVFELFTPSTDSSTVELDAADLHVRYLFRNGTDGALQAFPLFGSGRTELPWGEFVDTVQARAIGSAEEWCGRCQSTAVFCAAYGSGTVGGGGSEGVDVAPNGEETVSRGAWIAVLVVMAVALAGNMVWAAMWLVGKRRAKEERMAAALAVAGKAGSMSSVGKESV</sequence>
<dbReference type="PANTHER" id="PTHR11567">
    <property type="entry name" value="ACID PHOSPHATASE-RELATED"/>
    <property type="match status" value="1"/>
</dbReference>
<dbReference type="GO" id="GO:0016791">
    <property type="term" value="F:phosphatase activity"/>
    <property type="evidence" value="ECO:0007669"/>
    <property type="project" value="TreeGrafter"/>
</dbReference>
<dbReference type="EMBL" id="MU863666">
    <property type="protein sequence ID" value="KAK4097900.1"/>
    <property type="molecule type" value="Genomic_DNA"/>
</dbReference>
<evidence type="ECO:0000256" key="1">
    <source>
        <dbReference type="ARBA" id="ARBA00005375"/>
    </source>
</evidence>
<evidence type="ECO:0000256" key="3">
    <source>
        <dbReference type="SAM" id="SignalP"/>
    </source>
</evidence>